<dbReference type="STRING" id="862719.AZOLI_2981"/>
<dbReference type="AlphaFoldDB" id="G7Z6W0"/>
<accession>G7Z6W0</accession>
<evidence type="ECO:0000313" key="2">
    <source>
        <dbReference type="Proteomes" id="UP000005667"/>
    </source>
</evidence>
<dbReference type="KEGG" id="ali:AZOLI_2981"/>
<protein>
    <submittedName>
        <fullName evidence="1">Uncharacterized protein</fullName>
    </submittedName>
</protein>
<dbReference type="Proteomes" id="UP000005667">
    <property type="component" value="Chromosome"/>
</dbReference>
<keyword evidence="2" id="KW-1185">Reference proteome</keyword>
<name>G7Z6W0_AZOL4</name>
<organism evidence="1 2">
    <name type="scientific">Azospirillum lipoferum (strain 4B)</name>
    <dbReference type="NCBI Taxonomy" id="862719"/>
    <lineage>
        <taxon>Bacteria</taxon>
        <taxon>Pseudomonadati</taxon>
        <taxon>Pseudomonadota</taxon>
        <taxon>Alphaproteobacteria</taxon>
        <taxon>Rhodospirillales</taxon>
        <taxon>Azospirillaceae</taxon>
        <taxon>Azospirillum</taxon>
    </lineage>
</organism>
<gene>
    <name evidence="1" type="ordered locus">AZOLI_2981</name>
</gene>
<sequence>MTGNRLIVLSLALGATLFVPAWPPGPRRKQAARRIVPNHRSGPSTWLMQAWTSRT</sequence>
<proteinExistence type="predicted"/>
<evidence type="ECO:0000313" key="1">
    <source>
        <dbReference type="EMBL" id="CBS88151.1"/>
    </source>
</evidence>
<dbReference type="EMBL" id="FQ311868">
    <property type="protein sequence ID" value="CBS88151.1"/>
    <property type="molecule type" value="Genomic_DNA"/>
</dbReference>
<reference evidence="2" key="1">
    <citation type="journal article" date="2011" name="PLoS Genet.">
        <title>Azospirillum genomes reveal transition of bacteria from aquatic to terrestrial environments.</title>
        <authorList>
            <person name="Wisniewski-Dye F."/>
            <person name="Borziak K."/>
            <person name="Khalsa-Moyers G."/>
            <person name="Alexandre G."/>
            <person name="Sukharnikov L.O."/>
            <person name="Wuichet K."/>
            <person name="Hurst G.B."/>
            <person name="McDonald W.H."/>
            <person name="Robertson J.S."/>
            <person name="Barbe V."/>
            <person name="Calteau A."/>
            <person name="Rouy Z."/>
            <person name="Mangenot S."/>
            <person name="Prigent-Combaret C."/>
            <person name="Normand P."/>
            <person name="Boyer M."/>
            <person name="Siguier P."/>
            <person name="Dessaux Y."/>
            <person name="Elmerich C."/>
            <person name="Condemine G."/>
            <person name="Krishnen G."/>
            <person name="Kennedy I."/>
            <person name="Paterson A.H."/>
            <person name="Gonzalez V."/>
            <person name="Mavingui P."/>
            <person name="Zhulin I.B."/>
        </authorList>
    </citation>
    <scope>NUCLEOTIDE SEQUENCE [LARGE SCALE GENOMIC DNA]</scope>
    <source>
        <strain evidence="2">4B</strain>
    </source>
</reference>
<dbReference type="HOGENOM" id="CLU_3021924_0_0_5"/>